<gene>
    <name evidence="2" type="ORF">CBR_g48463</name>
</gene>
<dbReference type="AlphaFoldDB" id="A0A388M2S7"/>
<feature type="compositionally biased region" description="Basic and acidic residues" evidence="1">
    <location>
        <begin position="68"/>
        <end position="92"/>
    </location>
</feature>
<feature type="compositionally biased region" description="Basic and acidic residues" evidence="1">
    <location>
        <begin position="13"/>
        <end position="25"/>
    </location>
</feature>
<comment type="caution">
    <text evidence="2">The sequence shown here is derived from an EMBL/GenBank/DDBJ whole genome shotgun (WGS) entry which is preliminary data.</text>
</comment>
<feature type="region of interest" description="Disordered" evidence="1">
    <location>
        <begin position="153"/>
        <end position="201"/>
    </location>
</feature>
<name>A0A388M2S7_CHABU</name>
<sequence length="201" mass="22861">MQGAGHYANQCPNRERPSTSFDVRRGRSTSPRKTMDEVKPIVVQETVALKKQIEELNRSLASVSEFVNSERLKKEEEERKQKEEEEEARPMEEAEEAKERKNKKRAAKLQREAERIAEMDKRLKMKLALRTGDFFEKIEANLGPVIELARHVKGKNKGISQPASASGSGSDGDDSATEDIRRQTRNLTIGDKRKRGPEPVF</sequence>
<evidence type="ECO:0000256" key="1">
    <source>
        <dbReference type="SAM" id="MobiDB-lite"/>
    </source>
</evidence>
<feature type="region of interest" description="Disordered" evidence="1">
    <location>
        <begin position="64"/>
        <end position="113"/>
    </location>
</feature>
<proteinExistence type="predicted"/>
<evidence type="ECO:0000313" key="3">
    <source>
        <dbReference type="Proteomes" id="UP000265515"/>
    </source>
</evidence>
<organism evidence="2 3">
    <name type="scientific">Chara braunii</name>
    <name type="common">Braun's stonewort</name>
    <dbReference type="NCBI Taxonomy" id="69332"/>
    <lineage>
        <taxon>Eukaryota</taxon>
        <taxon>Viridiplantae</taxon>
        <taxon>Streptophyta</taxon>
        <taxon>Charophyceae</taxon>
        <taxon>Charales</taxon>
        <taxon>Characeae</taxon>
        <taxon>Chara</taxon>
    </lineage>
</organism>
<dbReference type="EMBL" id="BFEA01000698">
    <property type="protein sequence ID" value="GBG88851.1"/>
    <property type="molecule type" value="Genomic_DNA"/>
</dbReference>
<dbReference type="Proteomes" id="UP000265515">
    <property type="component" value="Unassembled WGS sequence"/>
</dbReference>
<evidence type="ECO:0000313" key="2">
    <source>
        <dbReference type="EMBL" id="GBG88851.1"/>
    </source>
</evidence>
<reference evidence="2 3" key="1">
    <citation type="journal article" date="2018" name="Cell">
        <title>The Chara Genome: Secondary Complexity and Implications for Plant Terrestrialization.</title>
        <authorList>
            <person name="Nishiyama T."/>
            <person name="Sakayama H."/>
            <person name="Vries J.D."/>
            <person name="Buschmann H."/>
            <person name="Saint-Marcoux D."/>
            <person name="Ullrich K.K."/>
            <person name="Haas F.B."/>
            <person name="Vanderstraeten L."/>
            <person name="Becker D."/>
            <person name="Lang D."/>
            <person name="Vosolsobe S."/>
            <person name="Rombauts S."/>
            <person name="Wilhelmsson P.K.I."/>
            <person name="Janitza P."/>
            <person name="Kern R."/>
            <person name="Heyl A."/>
            <person name="Rumpler F."/>
            <person name="Villalobos L.I.A.C."/>
            <person name="Clay J.M."/>
            <person name="Skokan R."/>
            <person name="Toyoda A."/>
            <person name="Suzuki Y."/>
            <person name="Kagoshima H."/>
            <person name="Schijlen E."/>
            <person name="Tajeshwar N."/>
            <person name="Catarino B."/>
            <person name="Hetherington A.J."/>
            <person name="Saltykova A."/>
            <person name="Bonnot C."/>
            <person name="Breuninger H."/>
            <person name="Symeonidi A."/>
            <person name="Radhakrishnan G.V."/>
            <person name="Van Nieuwerburgh F."/>
            <person name="Deforce D."/>
            <person name="Chang C."/>
            <person name="Karol K.G."/>
            <person name="Hedrich R."/>
            <person name="Ulvskov P."/>
            <person name="Glockner G."/>
            <person name="Delwiche C.F."/>
            <person name="Petrasek J."/>
            <person name="Van de Peer Y."/>
            <person name="Friml J."/>
            <person name="Beilby M."/>
            <person name="Dolan L."/>
            <person name="Kohara Y."/>
            <person name="Sugano S."/>
            <person name="Fujiyama A."/>
            <person name="Delaux P.-M."/>
            <person name="Quint M."/>
            <person name="TheiBen G."/>
            <person name="Hagemann M."/>
            <person name="Harholt J."/>
            <person name="Dunand C."/>
            <person name="Zachgo S."/>
            <person name="Langdale J."/>
            <person name="Maumus F."/>
            <person name="Straeten D.V.D."/>
            <person name="Gould S.B."/>
            <person name="Rensing S.A."/>
        </authorList>
    </citation>
    <scope>NUCLEOTIDE SEQUENCE [LARGE SCALE GENOMIC DNA]</scope>
    <source>
        <strain evidence="2 3">S276</strain>
    </source>
</reference>
<dbReference type="Gramene" id="GBG88851">
    <property type="protein sequence ID" value="GBG88851"/>
    <property type="gene ID" value="CBR_g48463"/>
</dbReference>
<feature type="region of interest" description="Disordered" evidence="1">
    <location>
        <begin position="1"/>
        <end position="37"/>
    </location>
</feature>
<accession>A0A388M2S7</accession>
<protein>
    <submittedName>
        <fullName evidence="2">Uncharacterized protein</fullName>
    </submittedName>
</protein>
<keyword evidence="3" id="KW-1185">Reference proteome</keyword>